<organism evidence="2 3">
    <name type="scientific">Nocardioides zeicaulis</name>
    <dbReference type="NCBI Taxonomy" id="1776857"/>
    <lineage>
        <taxon>Bacteria</taxon>
        <taxon>Bacillati</taxon>
        <taxon>Actinomycetota</taxon>
        <taxon>Actinomycetes</taxon>
        <taxon>Propionibacteriales</taxon>
        <taxon>Nocardioidaceae</taxon>
        <taxon>Nocardioides</taxon>
    </lineage>
</organism>
<dbReference type="Proteomes" id="UP001589698">
    <property type="component" value="Unassembled WGS sequence"/>
</dbReference>
<dbReference type="PANTHER" id="PTHR43384:SF11">
    <property type="entry name" value="SEPTUM SITE DETERMINING PROTEIN"/>
    <property type="match status" value="1"/>
</dbReference>
<comment type="caution">
    <text evidence="2">The sequence shown here is derived from an EMBL/GenBank/DDBJ whole genome shotgun (WGS) entry which is preliminary data.</text>
</comment>
<protein>
    <submittedName>
        <fullName evidence="2">Septum site-determining protein Ssd</fullName>
    </submittedName>
</protein>
<gene>
    <name evidence="2" type="primary">ssd</name>
    <name evidence="2" type="ORF">ACFFJG_11970</name>
</gene>
<name>A0ABV6E306_9ACTN</name>
<keyword evidence="3" id="KW-1185">Reference proteome</keyword>
<dbReference type="InterPro" id="IPR050625">
    <property type="entry name" value="ParA/MinD_ATPase"/>
</dbReference>
<dbReference type="PANTHER" id="PTHR43384">
    <property type="entry name" value="SEPTUM SITE-DETERMINING PROTEIN MIND HOMOLOG, CHLOROPLASTIC-RELATED"/>
    <property type="match status" value="1"/>
</dbReference>
<reference evidence="2 3" key="1">
    <citation type="submission" date="2024-09" db="EMBL/GenBank/DDBJ databases">
        <authorList>
            <person name="Sun Q."/>
            <person name="Mori K."/>
        </authorList>
    </citation>
    <scope>NUCLEOTIDE SEQUENCE [LARGE SCALE GENOMIC DNA]</scope>
    <source>
        <strain evidence="2 3">CCM 8654</strain>
    </source>
</reference>
<dbReference type="Gene3D" id="3.40.50.300">
    <property type="entry name" value="P-loop containing nucleotide triphosphate hydrolases"/>
    <property type="match status" value="1"/>
</dbReference>
<sequence length="340" mass="34333">MAVLLLTSSAAVHDSVVPLCAAAGVEASVCREPVLALAAWGAAELVLVGDDLAAAVAELGPARREGVHVVGAAPPDAAFRAAVRLGAGSVLDLAVGPGALVGLLSDLGEQGAPGRVVGVVGGAGGSGSTTLACALAQWYAARSPSLLVDADPLGPGLDRLVGIEDAPGVRWEALEDTAGRLGARELREGVPRRDHLGVLTWSGLRRRLDLPTVRRVLPAAARGHALVVVDLARQSAVLGELADRCDDLLVVTPATVQGLAATARLVTDLGRRDRAGLVVRPGGLSDADAEQVTGLPVVAVLGDQRGVAGAVDRGHGPLTARGPLARVARDLLGRRLAEAA</sequence>
<dbReference type="InterPro" id="IPR022521">
    <property type="entry name" value="Rv3660c"/>
</dbReference>
<dbReference type="InterPro" id="IPR059050">
    <property type="entry name" value="Rv3660c_N"/>
</dbReference>
<evidence type="ECO:0000259" key="1">
    <source>
        <dbReference type="Pfam" id="PF26563"/>
    </source>
</evidence>
<accession>A0ABV6E306</accession>
<evidence type="ECO:0000313" key="3">
    <source>
        <dbReference type="Proteomes" id="UP001589698"/>
    </source>
</evidence>
<dbReference type="RefSeq" id="WP_378518955.1">
    <property type="nucleotide sequence ID" value="NZ_CBCSDI010000008.1"/>
</dbReference>
<dbReference type="Pfam" id="PF26563">
    <property type="entry name" value="Rv3660c_N"/>
    <property type="match status" value="1"/>
</dbReference>
<feature type="domain" description="Rv3660c-like CheY-like N-terminal" evidence="1">
    <location>
        <begin position="7"/>
        <end position="112"/>
    </location>
</feature>
<proteinExistence type="predicted"/>
<dbReference type="EMBL" id="JBHLXH010000001">
    <property type="protein sequence ID" value="MFC0223199.1"/>
    <property type="molecule type" value="Genomic_DNA"/>
</dbReference>
<dbReference type="NCBIfam" id="TIGR03815">
    <property type="entry name" value="CpaE_hom_Actino"/>
    <property type="match status" value="1"/>
</dbReference>
<dbReference type="SUPFAM" id="SSF52540">
    <property type="entry name" value="P-loop containing nucleoside triphosphate hydrolases"/>
    <property type="match status" value="1"/>
</dbReference>
<dbReference type="InterPro" id="IPR027417">
    <property type="entry name" value="P-loop_NTPase"/>
</dbReference>
<evidence type="ECO:0000313" key="2">
    <source>
        <dbReference type="EMBL" id="MFC0223199.1"/>
    </source>
</evidence>